<feature type="transmembrane region" description="Helical" evidence="1">
    <location>
        <begin position="57"/>
        <end position="77"/>
    </location>
</feature>
<comment type="caution">
    <text evidence="2">The sequence shown here is derived from an EMBL/GenBank/DDBJ whole genome shotgun (WGS) entry which is preliminary data.</text>
</comment>
<keyword evidence="1" id="KW-1133">Transmembrane helix</keyword>
<organism evidence="2 3">
    <name type="scientific">Thalassolituus maritimus</name>
    <dbReference type="NCBI Taxonomy" id="484498"/>
    <lineage>
        <taxon>Bacteria</taxon>
        <taxon>Pseudomonadati</taxon>
        <taxon>Pseudomonadota</taxon>
        <taxon>Gammaproteobacteria</taxon>
        <taxon>Oceanospirillales</taxon>
        <taxon>Oceanospirillaceae</taxon>
        <taxon>Thalassolituus</taxon>
    </lineage>
</organism>
<dbReference type="EMBL" id="BAABWH010000008">
    <property type="protein sequence ID" value="GAA6146502.1"/>
    <property type="molecule type" value="Genomic_DNA"/>
</dbReference>
<proteinExistence type="predicted"/>
<name>A0ABQ0A286_9GAMM</name>
<feature type="transmembrane region" description="Helical" evidence="1">
    <location>
        <begin position="86"/>
        <end position="107"/>
    </location>
</feature>
<accession>A0ABQ0A286</accession>
<keyword evidence="1" id="KW-0472">Membrane</keyword>
<evidence type="ECO:0000313" key="2">
    <source>
        <dbReference type="EMBL" id="GAA6146502.1"/>
    </source>
</evidence>
<evidence type="ECO:0000256" key="1">
    <source>
        <dbReference type="SAM" id="Phobius"/>
    </source>
</evidence>
<keyword evidence="1" id="KW-0812">Transmembrane</keyword>
<gene>
    <name evidence="2" type="ORF">NBRC116585_26200</name>
</gene>
<dbReference type="Proteomes" id="UP001481413">
    <property type="component" value="Unassembled WGS sequence"/>
</dbReference>
<feature type="transmembrane region" description="Helical" evidence="1">
    <location>
        <begin position="113"/>
        <end position="136"/>
    </location>
</feature>
<sequence length="151" mass="16944">MVFLIALAMALRLMRTAPSLLAIASHNPVFGLKQDLARALAIIPAFYLASAGFELEFFLWVAVFGEVIATILGFWLVRGLLGSELTLYRITGLYLYFLVFVICMFFASNAGGTIWIVLVILLFSWLVFIGILFVIFRSLLESSLYIIKKVH</sequence>
<keyword evidence="3" id="KW-1185">Reference proteome</keyword>
<reference evidence="2 3" key="1">
    <citation type="submission" date="2024-04" db="EMBL/GenBank/DDBJ databases">
        <title>Draft genome sequence of Thalassolituus maritimus NBRC 116585.</title>
        <authorList>
            <person name="Miyakawa T."/>
            <person name="Kusuya Y."/>
            <person name="Miura T."/>
        </authorList>
    </citation>
    <scope>NUCLEOTIDE SEQUENCE [LARGE SCALE GENOMIC DNA]</scope>
    <source>
        <strain evidence="2 3">5NW40-0001</strain>
    </source>
</reference>
<protein>
    <submittedName>
        <fullName evidence="2">Uncharacterized protein</fullName>
    </submittedName>
</protein>
<evidence type="ECO:0000313" key="3">
    <source>
        <dbReference type="Proteomes" id="UP001481413"/>
    </source>
</evidence>